<dbReference type="InterPro" id="IPR009057">
    <property type="entry name" value="Homeodomain-like_sf"/>
</dbReference>
<dbReference type="InterPro" id="IPR017970">
    <property type="entry name" value="Homeobox_CS"/>
</dbReference>
<evidence type="ECO:0000313" key="13">
    <source>
        <dbReference type="Proteomes" id="UP000504603"/>
    </source>
</evidence>
<dbReference type="SUPFAM" id="SSF46689">
    <property type="entry name" value="Homeodomain-like"/>
    <property type="match status" value="1"/>
</dbReference>
<keyword evidence="13" id="KW-1185">Reference proteome</keyword>
<evidence type="ECO:0000313" key="14">
    <source>
        <dbReference type="RefSeq" id="XP_022144721.1"/>
    </source>
</evidence>
<dbReference type="GO" id="GO:0000981">
    <property type="term" value="F:DNA-binding transcription factor activity, RNA polymerase II-specific"/>
    <property type="evidence" value="ECO:0007669"/>
    <property type="project" value="UniProtKB-UniRule"/>
</dbReference>
<dbReference type="Proteomes" id="UP000504603">
    <property type="component" value="Unplaced"/>
</dbReference>
<keyword evidence="2 10" id="KW-0805">Transcription regulation</keyword>
<comment type="function">
    <text evidence="10">Transcription factor.</text>
</comment>
<keyword evidence="4 8" id="KW-0371">Homeobox</keyword>
<evidence type="ECO:0000256" key="2">
    <source>
        <dbReference type="ARBA" id="ARBA00023015"/>
    </source>
</evidence>
<dbReference type="PANTHER" id="PTHR24326">
    <property type="entry name" value="HOMEOBOX-LEUCINE ZIPPER PROTEIN"/>
    <property type="match status" value="1"/>
</dbReference>
<feature type="domain" description="Homeobox" evidence="12">
    <location>
        <begin position="61"/>
        <end position="121"/>
    </location>
</feature>
<organism evidence="13 14">
    <name type="scientific">Momordica charantia</name>
    <name type="common">Bitter gourd</name>
    <name type="synonym">Balsam pear</name>
    <dbReference type="NCBI Taxonomy" id="3673"/>
    <lineage>
        <taxon>Eukaryota</taxon>
        <taxon>Viridiplantae</taxon>
        <taxon>Streptophyta</taxon>
        <taxon>Embryophyta</taxon>
        <taxon>Tracheophyta</taxon>
        <taxon>Spermatophyta</taxon>
        <taxon>Magnoliopsida</taxon>
        <taxon>eudicotyledons</taxon>
        <taxon>Gunneridae</taxon>
        <taxon>Pentapetalae</taxon>
        <taxon>rosids</taxon>
        <taxon>fabids</taxon>
        <taxon>Cucurbitales</taxon>
        <taxon>Cucurbitaceae</taxon>
        <taxon>Momordiceae</taxon>
        <taxon>Momordica</taxon>
    </lineage>
</organism>
<dbReference type="FunFam" id="1.10.10.60:FF:000385">
    <property type="entry name" value="Putative homeobox-leucine zipper protein ATHB-51"/>
    <property type="match status" value="1"/>
</dbReference>
<gene>
    <name evidence="14" type="primary">LOC111014341</name>
</gene>
<feature type="DNA-binding region" description="Homeobox" evidence="8">
    <location>
        <begin position="63"/>
        <end position="122"/>
    </location>
</feature>
<name>A0A6J1CU90_MOMCH</name>
<dbReference type="InterPro" id="IPR003106">
    <property type="entry name" value="Leu_zip_homeo"/>
</dbReference>
<dbReference type="InterPro" id="IPR045224">
    <property type="entry name" value="HDZip_class_I_plant"/>
</dbReference>
<dbReference type="OrthoDB" id="6159439at2759"/>
<dbReference type="Gene3D" id="1.10.10.60">
    <property type="entry name" value="Homeodomain-like"/>
    <property type="match status" value="1"/>
</dbReference>
<dbReference type="GeneID" id="111014341"/>
<dbReference type="AlphaFoldDB" id="A0A6J1CU90"/>
<dbReference type="PROSITE" id="PS00027">
    <property type="entry name" value="HOMEOBOX_1"/>
    <property type="match status" value="1"/>
</dbReference>
<dbReference type="InterPro" id="IPR001356">
    <property type="entry name" value="HD"/>
</dbReference>
<dbReference type="KEGG" id="mcha:111014341"/>
<evidence type="ECO:0000256" key="8">
    <source>
        <dbReference type="PROSITE-ProRule" id="PRU00108"/>
    </source>
</evidence>
<evidence type="ECO:0000256" key="11">
    <source>
        <dbReference type="SAM" id="Coils"/>
    </source>
</evidence>
<feature type="coiled-coil region" evidence="11">
    <location>
        <begin position="113"/>
        <end position="164"/>
    </location>
</feature>
<evidence type="ECO:0000256" key="6">
    <source>
        <dbReference type="ARBA" id="ARBA00023242"/>
    </source>
</evidence>
<dbReference type="GO" id="GO:0045893">
    <property type="term" value="P:positive regulation of DNA-templated transcription"/>
    <property type="evidence" value="ECO:0007669"/>
    <property type="project" value="TreeGrafter"/>
</dbReference>
<protein>
    <recommendedName>
        <fullName evidence="10">Homeobox-leucine zipper protein</fullName>
    </recommendedName>
    <alternativeName>
        <fullName evidence="10">HD-ZIP protein</fullName>
    </alternativeName>
    <alternativeName>
        <fullName evidence="10">Homeodomain transcription factor</fullName>
    </alternativeName>
</protein>
<evidence type="ECO:0000256" key="10">
    <source>
        <dbReference type="RuleBase" id="RU369038"/>
    </source>
</evidence>
<dbReference type="Pfam" id="PF02183">
    <property type="entry name" value="HALZ"/>
    <property type="match status" value="1"/>
</dbReference>
<dbReference type="PANTHER" id="PTHR24326:SF591">
    <property type="entry name" value="HOMEOBOX-LEUCINE ZIPPER PROTEIN ATHB-51-RELATED"/>
    <property type="match status" value="1"/>
</dbReference>
<evidence type="ECO:0000256" key="3">
    <source>
        <dbReference type="ARBA" id="ARBA00023125"/>
    </source>
</evidence>
<dbReference type="GO" id="GO:0043565">
    <property type="term" value="F:sequence-specific DNA binding"/>
    <property type="evidence" value="ECO:0007669"/>
    <property type="project" value="InterPro"/>
</dbReference>
<evidence type="ECO:0000256" key="1">
    <source>
        <dbReference type="ARBA" id="ARBA00004123"/>
    </source>
</evidence>
<keyword evidence="3 8" id="KW-0238">DNA-binding</keyword>
<evidence type="ECO:0000256" key="4">
    <source>
        <dbReference type="ARBA" id="ARBA00023155"/>
    </source>
</evidence>
<dbReference type="PROSITE" id="PS50071">
    <property type="entry name" value="HOMEOBOX_2"/>
    <property type="match status" value="1"/>
</dbReference>
<sequence length="243" mass="27546">MEWATGSFRPFVSRAPESSFGFLYNYNLEQYQGIDVKNSGMAGASETVLQGLVPGMDVNGYGNMEKKKRLSSEQLESLERSFQEEIKLDPDRKQKLSKELGLQPRQIAVWFQNRRARWKAKQLEHLYDTLKQEFDAIAREKHKLQEEVMKLKSMLRELQTARNQVSTVYTDLSGEETVESTSVGAGCSSKPRAVATVAAAAATTTNHYQAPPDQQCNYVFNTEDYNPMSPTFWGTLPSSYHPQ</sequence>
<evidence type="ECO:0000259" key="12">
    <source>
        <dbReference type="PROSITE" id="PS50071"/>
    </source>
</evidence>
<evidence type="ECO:0000256" key="7">
    <source>
        <dbReference type="ARBA" id="ARBA00025748"/>
    </source>
</evidence>
<evidence type="ECO:0000256" key="5">
    <source>
        <dbReference type="ARBA" id="ARBA00023163"/>
    </source>
</evidence>
<dbReference type="InterPro" id="IPR000047">
    <property type="entry name" value="HTH_motif"/>
</dbReference>
<reference evidence="14" key="1">
    <citation type="submission" date="2025-08" db="UniProtKB">
        <authorList>
            <consortium name="RefSeq"/>
        </authorList>
    </citation>
    <scope>IDENTIFICATION</scope>
    <source>
        <strain evidence="14">OHB3-1</strain>
    </source>
</reference>
<comment type="similarity">
    <text evidence="7 10">Belongs to the HD-ZIP homeobox family. Class I subfamily.</text>
</comment>
<keyword evidence="11" id="KW-0175">Coiled coil</keyword>
<evidence type="ECO:0000256" key="9">
    <source>
        <dbReference type="RuleBase" id="RU000682"/>
    </source>
</evidence>
<keyword evidence="5 10" id="KW-0804">Transcription</keyword>
<dbReference type="SMART" id="SM00389">
    <property type="entry name" value="HOX"/>
    <property type="match status" value="1"/>
</dbReference>
<accession>A0A6J1CU90</accession>
<proteinExistence type="inferred from homology"/>
<dbReference type="RefSeq" id="XP_022144721.1">
    <property type="nucleotide sequence ID" value="XM_022289029.1"/>
</dbReference>
<keyword evidence="6 8" id="KW-0539">Nucleus</keyword>
<dbReference type="Pfam" id="PF00046">
    <property type="entry name" value="Homeodomain"/>
    <property type="match status" value="1"/>
</dbReference>
<dbReference type="PRINTS" id="PR00031">
    <property type="entry name" value="HTHREPRESSR"/>
</dbReference>
<dbReference type="GO" id="GO:0005634">
    <property type="term" value="C:nucleus"/>
    <property type="evidence" value="ECO:0007669"/>
    <property type="project" value="UniProtKB-SubCell"/>
</dbReference>
<dbReference type="CDD" id="cd00086">
    <property type="entry name" value="homeodomain"/>
    <property type="match status" value="1"/>
</dbReference>
<comment type="subcellular location">
    <subcellularLocation>
        <location evidence="1 8 9">Nucleus</location>
    </subcellularLocation>
</comment>